<keyword evidence="3" id="KW-0472">Membrane</keyword>
<evidence type="ECO:0000259" key="4">
    <source>
        <dbReference type="PROSITE" id="PS50835"/>
    </source>
</evidence>
<dbReference type="Gene3D" id="3.30.500.10">
    <property type="entry name" value="MHC class I-like antigen recognition-like"/>
    <property type="match status" value="1"/>
</dbReference>
<evidence type="ECO:0000313" key="5">
    <source>
        <dbReference type="EMBL" id="KAK2812854.1"/>
    </source>
</evidence>
<gene>
    <name evidence="5" type="ORF">Q5P01_000956</name>
</gene>
<evidence type="ECO:0000256" key="3">
    <source>
        <dbReference type="SAM" id="Phobius"/>
    </source>
</evidence>
<evidence type="ECO:0000313" key="6">
    <source>
        <dbReference type="Proteomes" id="UP001187415"/>
    </source>
</evidence>
<evidence type="ECO:0000256" key="1">
    <source>
        <dbReference type="ARBA" id="ARBA00023180"/>
    </source>
</evidence>
<dbReference type="GO" id="GO:0009897">
    <property type="term" value="C:external side of plasma membrane"/>
    <property type="evidence" value="ECO:0007669"/>
    <property type="project" value="TreeGrafter"/>
</dbReference>
<dbReference type="InterPro" id="IPR036179">
    <property type="entry name" value="Ig-like_dom_sf"/>
</dbReference>
<evidence type="ECO:0000256" key="2">
    <source>
        <dbReference type="SAM" id="MobiDB-lite"/>
    </source>
</evidence>
<keyword evidence="3" id="KW-0812">Transmembrane</keyword>
<feature type="region of interest" description="Disordered" evidence="2">
    <location>
        <begin position="1"/>
        <end position="26"/>
    </location>
</feature>
<dbReference type="EMBL" id="JAUPFM010000116">
    <property type="protein sequence ID" value="KAK2812854.1"/>
    <property type="molecule type" value="Genomic_DNA"/>
</dbReference>
<dbReference type="SMART" id="SM00407">
    <property type="entry name" value="IGc1"/>
    <property type="match status" value="1"/>
</dbReference>
<dbReference type="GO" id="GO:0005615">
    <property type="term" value="C:extracellular space"/>
    <property type="evidence" value="ECO:0007669"/>
    <property type="project" value="TreeGrafter"/>
</dbReference>
<dbReference type="InterPro" id="IPR007110">
    <property type="entry name" value="Ig-like_dom"/>
</dbReference>
<accession>A0AA88IWI6</accession>
<keyword evidence="6" id="KW-1185">Reference proteome</keyword>
<keyword evidence="3" id="KW-1133">Transmembrane helix</keyword>
<dbReference type="FunFam" id="2.60.40.10:FF:000943">
    <property type="entry name" value="Classical MHC class I molecule, alpha-chain"/>
    <property type="match status" value="1"/>
</dbReference>
<dbReference type="GO" id="GO:0006955">
    <property type="term" value="P:immune response"/>
    <property type="evidence" value="ECO:0007669"/>
    <property type="project" value="TreeGrafter"/>
</dbReference>
<dbReference type="InterPro" id="IPR013783">
    <property type="entry name" value="Ig-like_fold"/>
</dbReference>
<comment type="caution">
    <text evidence="5">The sequence shown here is derived from an EMBL/GenBank/DDBJ whole genome shotgun (WGS) entry which is preliminary data.</text>
</comment>
<dbReference type="Proteomes" id="UP001187415">
    <property type="component" value="Unassembled WGS sequence"/>
</dbReference>
<feature type="transmembrane region" description="Helical" evidence="3">
    <location>
        <begin position="404"/>
        <end position="426"/>
    </location>
</feature>
<proteinExistence type="predicted"/>
<dbReference type="PANTHER" id="PTHR16675">
    <property type="entry name" value="MHC CLASS I-RELATED"/>
    <property type="match status" value="1"/>
</dbReference>
<protein>
    <recommendedName>
        <fullName evidence="4">Ig-like domain-containing protein</fullName>
    </recommendedName>
</protein>
<organism evidence="5 6">
    <name type="scientific">Channa striata</name>
    <name type="common">Snakehead murrel</name>
    <name type="synonym">Ophicephalus striatus</name>
    <dbReference type="NCBI Taxonomy" id="64152"/>
    <lineage>
        <taxon>Eukaryota</taxon>
        <taxon>Metazoa</taxon>
        <taxon>Chordata</taxon>
        <taxon>Craniata</taxon>
        <taxon>Vertebrata</taxon>
        <taxon>Euteleostomi</taxon>
        <taxon>Actinopterygii</taxon>
        <taxon>Neopterygii</taxon>
        <taxon>Teleostei</taxon>
        <taxon>Neoteleostei</taxon>
        <taxon>Acanthomorphata</taxon>
        <taxon>Anabantaria</taxon>
        <taxon>Anabantiformes</taxon>
        <taxon>Channoidei</taxon>
        <taxon>Channidae</taxon>
        <taxon>Channa</taxon>
    </lineage>
</organism>
<sequence length="440" mass="49773">MKLRASAGERPGPPWTCLRSVSQTDSSGVPDLPDFMAAAELDGVRTGYCDSKNRTEVKQDAWKRSWIFDVLRNSAHSHHLHPSQGRKQLDNYNVNLCRVKMKTLFLLFLFCHVSSPVEHSLKVHYTVSSGIPNLPESMMSVLVDDVQAGYCNCNKTIEITEDVWKTLLKDNPGILELANEQCFEILPKLFKSTLDRIMQHLNQTGGVHILQYMESFESDEQTGDTFHIECGYDGEDFISVDVMEQKLISWKPEADVIIQQGLADKATIEDSVRIVTQIYPVWLKLALKYGESFLLRTVRPSVSLLQTSPSSPVSCHATGFYPDRATMFWSKDGEELHEDVDHGEILPNQDGTFQMTVDLDISSVKPEDWTRYNCVVQLYSVKDDIITKLDKAVIRTNWGSSVSVVVGSVLGGLMLLSVFITGLFIWMKKNNVERQRCFYS</sequence>
<dbReference type="AlphaFoldDB" id="A0AA88IWI6"/>
<dbReference type="InterPro" id="IPR050208">
    <property type="entry name" value="MHC_class-I_related"/>
</dbReference>
<dbReference type="PANTHER" id="PTHR16675:SF237">
    <property type="entry name" value="MHC CLASS I ANTIGEN TRANSCRIPT VARIANT 1-RELATED"/>
    <property type="match status" value="1"/>
</dbReference>
<dbReference type="SUPFAM" id="SSF48726">
    <property type="entry name" value="Immunoglobulin"/>
    <property type="match status" value="1"/>
</dbReference>
<dbReference type="Pfam" id="PF07654">
    <property type="entry name" value="C1-set"/>
    <property type="match status" value="1"/>
</dbReference>
<keyword evidence="1" id="KW-0325">Glycoprotein</keyword>
<dbReference type="SUPFAM" id="SSF54452">
    <property type="entry name" value="MHC antigen-recognition domain"/>
    <property type="match status" value="1"/>
</dbReference>
<dbReference type="InterPro" id="IPR037055">
    <property type="entry name" value="MHC_I-like_Ag-recog_sf"/>
</dbReference>
<dbReference type="Gene3D" id="2.60.40.10">
    <property type="entry name" value="Immunoglobulins"/>
    <property type="match status" value="1"/>
</dbReference>
<dbReference type="InterPro" id="IPR011162">
    <property type="entry name" value="MHC_I/II-like_Ag-recog"/>
</dbReference>
<dbReference type="InterPro" id="IPR003597">
    <property type="entry name" value="Ig_C1-set"/>
</dbReference>
<dbReference type="PROSITE" id="PS50835">
    <property type="entry name" value="IG_LIKE"/>
    <property type="match status" value="1"/>
</dbReference>
<name>A0AA88IWI6_CHASR</name>
<reference evidence="5" key="1">
    <citation type="submission" date="2023-07" db="EMBL/GenBank/DDBJ databases">
        <title>Chromosome-level Genome Assembly of Striped Snakehead (Channa striata).</title>
        <authorList>
            <person name="Liu H."/>
        </authorList>
    </citation>
    <scope>NUCLEOTIDE SEQUENCE</scope>
    <source>
        <strain evidence="5">Gz</strain>
        <tissue evidence="5">Muscle</tissue>
    </source>
</reference>
<feature type="domain" description="Ig-like" evidence="4">
    <location>
        <begin position="300"/>
        <end position="387"/>
    </location>
</feature>